<dbReference type="NCBIfam" id="TIGR02937">
    <property type="entry name" value="sigma70-ECF"/>
    <property type="match status" value="1"/>
</dbReference>
<keyword evidence="9" id="KW-1185">Reference proteome</keyword>
<dbReference type="Proteomes" id="UP001158045">
    <property type="component" value="Unassembled WGS sequence"/>
</dbReference>
<evidence type="ECO:0000256" key="3">
    <source>
        <dbReference type="ARBA" id="ARBA00023082"/>
    </source>
</evidence>
<dbReference type="InterPro" id="IPR013325">
    <property type="entry name" value="RNA_pol_sigma_r2"/>
</dbReference>
<reference evidence="8 9" key="1">
    <citation type="submission" date="2023-04" db="EMBL/GenBank/DDBJ databases">
        <title>Fusibacter bizertensis strain WBS, isolated from littoral bottom sediments of the Arctic seas - biochemical and genomic analysis.</title>
        <authorList>
            <person name="Brioukhanov A.L."/>
        </authorList>
    </citation>
    <scope>NUCLEOTIDE SEQUENCE [LARGE SCALE GENOMIC DNA]</scope>
    <source>
        <strain evidence="8 9">WBS</strain>
    </source>
</reference>
<comment type="caution">
    <text evidence="8">The sequence shown here is derived from an EMBL/GenBank/DDBJ whole genome shotgun (WGS) entry which is preliminary data.</text>
</comment>
<evidence type="ECO:0000256" key="5">
    <source>
        <dbReference type="ARBA" id="ARBA00023163"/>
    </source>
</evidence>
<sequence length="157" mass="18320">MEVYNAFFPYVYRYVYGLTYNHQTAEDLTQEAFIRALCMPLFPNENIKSWLLTVAHNLYVDYVRKNRRLDFRENSFLNEIGVQDFTGALILTEATACAFEYIQKLPENQSQAVLLCLVNDLSYEEAAEILGISVSAVTNLIYRARKTLRALRRYNHE</sequence>
<evidence type="ECO:0000256" key="4">
    <source>
        <dbReference type="ARBA" id="ARBA00023125"/>
    </source>
</evidence>
<evidence type="ECO:0000259" key="7">
    <source>
        <dbReference type="Pfam" id="PF08281"/>
    </source>
</evidence>
<keyword evidence="4" id="KW-0238">DNA-binding</keyword>
<dbReference type="InterPro" id="IPR013249">
    <property type="entry name" value="RNA_pol_sigma70_r4_t2"/>
</dbReference>
<dbReference type="InterPro" id="IPR036388">
    <property type="entry name" value="WH-like_DNA-bd_sf"/>
</dbReference>
<evidence type="ECO:0000256" key="1">
    <source>
        <dbReference type="ARBA" id="ARBA00010641"/>
    </source>
</evidence>
<feature type="domain" description="RNA polymerase sigma-70 region 2" evidence="6">
    <location>
        <begin position="4"/>
        <end position="68"/>
    </location>
</feature>
<name>A0ABT6NGE8_9FIRM</name>
<dbReference type="Pfam" id="PF08281">
    <property type="entry name" value="Sigma70_r4_2"/>
    <property type="match status" value="1"/>
</dbReference>
<dbReference type="InterPro" id="IPR013324">
    <property type="entry name" value="RNA_pol_sigma_r3/r4-like"/>
</dbReference>
<organism evidence="8 9">
    <name type="scientific">Fusibacter bizertensis</name>
    <dbReference type="NCBI Taxonomy" id="1488331"/>
    <lineage>
        <taxon>Bacteria</taxon>
        <taxon>Bacillati</taxon>
        <taxon>Bacillota</taxon>
        <taxon>Clostridia</taxon>
        <taxon>Eubacteriales</taxon>
        <taxon>Eubacteriales Family XII. Incertae Sedis</taxon>
        <taxon>Fusibacter</taxon>
    </lineage>
</organism>
<dbReference type="RefSeq" id="WP_281095397.1">
    <property type="nucleotide sequence ID" value="NZ_JARYZI010000013.1"/>
</dbReference>
<dbReference type="EMBL" id="JARYZI010000013">
    <property type="protein sequence ID" value="MDH8679500.1"/>
    <property type="molecule type" value="Genomic_DNA"/>
</dbReference>
<keyword evidence="5" id="KW-0804">Transcription</keyword>
<dbReference type="SUPFAM" id="SSF88946">
    <property type="entry name" value="Sigma2 domain of RNA polymerase sigma factors"/>
    <property type="match status" value="1"/>
</dbReference>
<dbReference type="Gene3D" id="1.10.10.10">
    <property type="entry name" value="Winged helix-like DNA-binding domain superfamily/Winged helix DNA-binding domain"/>
    <property type="match status" value="1"/>
</dbReference>
<comment type="similarity">
    <text evidence="1">Belongs to the sigma-70 factor family. ECF subfamily.</text>
</comment>
<evidence type="ECO:0000259" key="6">
    <source>
        <dbReference type="Pfam" id="PF04542"/>
    </source>
</evidence>
<dbReference type="InterPro" id="IPR007627">
    <property type="entry name" value="RNA_pol_sigma70_r2"/>
</dbReference>
<dbReference type="PANTHER" id="PTHR43133">
    <property type="entry name" value="RNA POLYMERASE ECF-TYPE SIGMA FACTO"/>
    <property type="match status" value="1"/>
</dbReference>
<feature type="domain" description="RNA polymerase sigma factor 70 region 4 type 2" evidence="7">
    <location>
        <begin position="100"/>
        <end position="148"/>
    </location>
</feature>
<evidence type="ECO:0000313" key="8">
    <source>
        <dbReference type="EMBL" id="MDH8679500.1"/>
    </source>
</evidence>
<dbReference type="InterPro" id="IPR014284">
    <property type="entry name" value="RNA_pol_sigma-70_dom"/>
</dbReference>
<dbReference type="InterPro" id="IPR039425">
    <property type="entry name" value="RNA_pol_sigma-70-like"/>
</dbReference>
<dbReference type="PANTHER" id="PTHR43133:SF52">
    <property type="entry name" value="ECF RNA POLYMERASE SIGMA FACTOR SIGL"/>
    <property type="match status" value="1"/>
</dbReference>
<dbReference type="SUPFAM" id="SSF88659">
    <property type="entry name" value="Sigma3 and sigma4 domains of RNA polymerase sigma factors"/>
    <property type="match status" value="1"/>
</dbReference>
<dbReference type="CDD" id="cd06171">
    <property type="entry name" value="Sigma70_r4"/>
    <property type="match status" value="1"/>
</dbReference>
<gene>
    <name evidence="8" type="ORF">QE109_15180</name>
</gene>
<evidence type="ECO:0000256" key="2">
    <source>
        <dbReference type="ARBA" id="ARBA00023015"/>
    </source>
</evidence>
<dbReference type="Gene3D" id="1.10.1740.10">
    <property type="match status" value="1"/>
</dbReference>
<proteinExistence type="inferred from homology"/>
<accession>A0ABT6NGE8</accession>
<dbReference type="Pfam" id="PF04542">
    <property type="entry name" value="Sigma70_r2"/>
    <property type="match status" value="1"/>
</dbReference>
<protein>
    <submittedName>
        <fullName evidence="8">RNA polymerase sigma factor</fullName>
    </submittedName>
</protein>
<keyword evidence="3" id="KW-0731">Sigma factor</keyword>
<evidence type="ECO:0000313" key="9">
    <source>
        <dbReference type="Proteomes" id="UP001158045"/>
    </source>
</evidence>
<keyword evidence="2" id="KW-0805">Transcription regulation</keyword>